<gene>
    <name evidence="2" type="ORF">D5H75_19160</name>
</gene>
<accession>A0A3A4ARP7</accession>
<dbReference type="AlphaFoldDB" id="A0A3A4ARP7"/>
<proteinExistence type="predicted"/>
<dbReference type="OrthoDB" id="3541744at2"/>
<evidence type="ECO:0000256" key="1">
    <source>
        <dbReference type="SAM" id="MobiDB-lite"/>
    </source>
</evidence>
<dbReference type="RefSeq" id="WP_119927839.1">
    <property type="nucleotide sequence ID" value="NZ_QZEY01000006.1"/>
</dbReference>
<keyword evidence="3" id="KW-1185">Reference proteome</keyword>
<feature type="region of interest" description="Disordered" evidence="1">
    <location>
        <begin position="93"/>
        <end position="112"/>
    </location>
</feature>
<evidence type="ECO:0000313" key="3">
    <source>
        <dbReference type="Proteomes" id="UP000265768"/>
    </source>
</evidence>
<comment type="caution">
    <text evidence="2">The sequence shown here is derived from an EMBL/GenBank/DDBJ whole genome shotgun (WGS) entry which is preliminary data.</text>
</comment>
<sequence length="112" mass="12749">MSSEPVRFEWEVFYSHQGEQKLGPCGVNVFQATAMDQLRTALRRFPPDAEAWGRICKRVYDHNAFPPECSRYEVWRAELDAAGSVRWQIVQKTTDQEVAASGRTRGNGNGDE</sequence>
<dbReference type="Proteomes" id="UP000265768">
    <property type="component" value="Unassembled WGS sequence"/>
</dbReference>
<protein>
    <submittedName>
        <fullName evidence="2">Uncharacterized protein</fullName>
    </submittedName>
</protein>
<organism evidence="2 3">
    <name type="scientific">Bailinhaonella thermotolerans</name>
    <dbReference type="NCBI Taxonomy" id="1070861"/>
    <lineage>
        <taxon>Bacteria</taxon>
        <taxon>Bacillati</taxon>
        <taxon>Actinomycetota</taxon>
        <taxon>Actinomycetes</taxon>
        <taxon>Streptosporangiales</taxon>
        <taxon>Streptosporangiaceae</taxon>
        <taxon>Bailinhaonella</taxon>
    </lineage>
</organism>
<name>A0A3A4ARP7_9ACTN</name>
<dbReference type="EMBL" id="QZEY01000006">
    <property type="protein sequence ID" value="RJL31811.1"/>
    <property type="molecule type" value="Genomic_DNA"/>
</dbReference>
<reference evidence="2 3" key="1">
    <citation type="submission" date="2018-09" db="EMBL/GenBank/DDBJ databases">
        <title>YIM 75507 draft genome.</title>
        <authorList>
            <person name="Tang S."/>
            <person name="Feng Y."/>
        </authorList>
    </citation>
    <scope>NUCLEOTIDE SEQUENCE [LARGE SCALE GENOMIC DNA]</scope>
    <source>
        <strain evidence="2 3">YIM 75507</strain>
    </source>
</reference>
<evidence type="ECO:0000313" key="2">
    <source>
        <dbReference type="EMBL" id="RJL31811.1"/>
    </source>
</evidence>